<accession>A0A1W6P2K5</accession>
<dbReference type="PANTHER" id="PTHR43421:SF1">
    <property type="entry name" value="METALLOPROTEASE PMBA"/>
    <property type="match status" value="1"/>
</dbReference>
<name>A0A1W6P2K5_9RHOB</name>
<dbReference type="Proteomes" id="UP000242447">
    <property type="component" value="Chromosome"/>
</dbReference>
<dbReference type="RefSeq" id="WP_085787099.1">
    <property type="nucleotide sequence ID" value="NZ_CP019937.1"/>
</dbReference>
<dbReference type="InterPro" id="IPR002510">
    <property type="entry name" value="Metalloprtase-TldD/E_N"/>
</dbReference>
<protein>
    <submittedName>
        <fullName evidence="6">PmbA protein</fullName>
    </submittedName>
</protein>
<dbReference type="Pfam" id="PF19290">
    <property type="entry name" value="PmbA_TldD_2nd"/>
    <property type="match status" value="1"/>
</dbReference>
<feature type="domain" description="Metalloprotease TldD/E N-terminal" evidence="3">
    <location>
        <begin position="31"/>
        <end position="95"/>
    </location>
</feature>
<dbReference type="EMBL" id="CP019937">
    <property type="protein sequence ID" value="ARO15745.1"/>
    <property type="molecule type" value="Genomic_DNA"/>
</dbReference>
<evidence type="ECO:0000259" key="4">
    <source>
        <dbReference type="Pfam" id="PF19289"/>
    </source>
</evidence>
<organism evidence="6 7">
    <name type="scientific">Ketogulonicigenium robustum</name>
    <dbReference type="NCBI Taxonomy" id="92947"/>
    <lineage>
        <taxon>Bacteria</taxon>
        <taxon>Pseudomonadati</taxon>
        <taxon>Pseudomonadota</taxon>
        <taxon>Alphaproteobacteria</taxon>
        <taxon>Rhodobacterales</taxon>
        <taxon>Roseobacteraceae</taxon>
        <taxon>Ketogulonicigenium</taxon>
    </lineage>
</organism>
<dbReference type="InterPro" id="IPR045569">
    <property type="entry name" value="Metalloprtase-TldD/E_C"/>
</dbReference>
<dbReference type="AlphaFoldDB" id="A0A1W6P2K5"/>
<dbReference type="STRING" id="92947.BVG79_02405"/>
<reference evidence="6 7" key="1">
    <citation type="submission" date="2017-02" db="EMBL/GenBank/DDBJ databases">
        <title>Ketogulonicigenium robustum SPU B003 Genome sequencing and assembly.</title>
        <authorList>
            <person name="Li Y."/>
            <person name="Liu L."/>
            <person name="Wang C."/>
            <person name="Zhang M."/>
            <person name="Zhang T."/>
            <person name="Zhang Y."/>
        </authorList>
    </citation>
    <scope>NUCLEOTIDE SEQUENCE [LARGE SCALE GENOMIC DNA]</scope>
    <source>
        <strain evidence="6 7">SPU_B003</strain>
    </source>
</reference>
<dbReference type="InterPro" id="IPR035068">
    <property type="entry name" value="TldD/PmbA_N"/>
</dbReference>
<dbReference type="GO" id="GO:0005829">
    <property type="term" value="C:cytosol"/>
    <property type="evidence" value="ECO:0007669"/>
    <property type="project" value="TreeGrafter"/>
</dbReference>
<comment type="similarity">
    <text evidence="1">Belongs to the peptidase U62 family.</text>
</comment>
<dbReference type="PANTHER" id="PTHR43421">
    <property type="entry name" value="METALLOPROTEASE PMBA"/>
    <property type="match status" value="1"/>
</dbReference>
<dbReference type="SUPFAM" id="SSF111283">
    <property type="entry name" value="Putative modulator of DNA gyrase, PmbA/TldD"/>
    <property type="match status" value="1"/>
</dbReference>
<dbReference type="KEGG" id="kro:BVG79_02405"/>
<dbReference type="InterPro" id="IPR036059">
    <property type="entry name" value="TldD/PmbA_sf"/>
</dbReference>
<proteinExistence type="inferred from homology"/>
<dbReference type="Pfam" id="PF19289">
    <property type="entry name" value="PmbA_TldD_3rd"/>
    <property type="match status" value="1"/>
</dbReference>
<evidence type="ECO:0000256" key="2">
    <source>
        <dbReference type="SAM" id="MobiDB-lite"/>
    </source>
</evidence>
<sequence>MPLDRMSDRHDLARITAALLDAARKAGATDADALAVAGTSVAIDVRAGKLEQAERSEGVDIGLRVMVGQRQAAVAASDVRDITITRMAERAVAMAREAPEDRFLGLAHPDQLATDTDMTALELYDPSNEPDPAQLEHDAREAEAAALAVAGVTQVQSASGAYSHHRIHMAATNGFDAGYARTGRNISCIAISGTGTNMQRDWDADGRVFQADLRGAADIGRIAGERAIALQGARRIRSGSYPILFDERISSSLIANLMNALNGLSIARGSSFLRDAMGTQVLPTGLSLTEEPHRKRIGGSRLFDAEGLQTRTRAIIEDGVLQSWTLDLASARQLGLQSTANASRGTSGPPSPSAGNLRLTAGTASRADLIAQMGTGLLVTSFIGATINPNTGDYSRGASGFWVENGVVTHPVHEVTVAGNLRDMLLHLTPANDGREDLSRVIPSLLVEGMTIAGE</sequence>
<feature type="compositionally biased region" description="Polar residues" evidence="2">
    <location>
        <begin position="339"/>
        <end position="348"/>
    </location>
</feature>
<evidence type="ECO:0000259" key="3">
    <source>
        <dbReference type="Pfam" id="PF01523"/>
    </source>
</evidence>
<feature type="domain" description="Metalloprotease TldD/E central" evidence="5">
    <location>
        <begin position="126"/>
        <end position="230"/>
    </location>
</feature>
<dbReference type="GO" id="GO:0008237">
    <property type="term" value="F:metallopeptidase activity"/>
    <property type="evidence" value="ECO:0007669"/>
    <property type="project" value="InterPro"/>
</dbReference>
<evidence type="ECO:0000259" key="5">
    <source>
        <dbReference type="Pfam" id="PF19290"/>
    </source>
</evidence>
<dbReference type="GO" id="GO:0006508">
    <property type="term" value="P:proteolysis"/>
    <property type="evidence" value="ECO:0007669"/>
    <property type="project" value="InterPro"/>
</dbReference>
<dbReference type="InterPro" id="IPR047657">
    <property type="entry name" value="PmbA"/>
</dbReference>
<dbReference type="OrthoDB" id="9803618at2"/>
<gene>
    <name evidence="6" type="primary">pmbA</name>
    <name evidence="6" type="ORF">BVG79_02405</name>
</gene>
<evidence type="ECO:0000313" key="6">
    <source>
        <dbReference type="EMBL" id="ARO15745.1"/>
    </source>
</evidence>
<dbReference type="Pfam" id="PF01523">
    <property type="entry name" value="PmbA_TldD_1st"/>
    <property type="match status" value="1"/>
</dbReference>
<dbReference type="Gene3D" id="3.30.2290.10">
    <property type="entry name" value="PmbA/TldD superfamily"/>
    <property type="match status" value="1"/>
</dbReference>
<dbReference type="InterPro" id="IPR045570">
    <property type="entry name" value="Metalloprtase-TldD/E_cen_dom"/>
</dbReference>
<keyword evidence="7" id="KW-1185">Reference proteome</keyword>
<evidence type="ECO:0000256" key="1">
    <source>
        <dbReference type="ARBA" id="ARBA00005836"/>
    </source>
</evidence>
<evidence type="ECO:0000313" key="7">
    <source>
        <dbReference type="Proteomes" id="UP000242447"/>
    </source>
</evidence>
<feature type="region of interest" description="Disordered" evidence="2">
    <location>
        <begin position="339"/>
        <end position="358"/>
    </location>
</feature>
<feature type="domain" description="Metalloprotease TldD/E C-terminal" evidence="4">
    <location>
        <begin position="238"/>
        <end position="454"/>
    </location>
</feature>